<organism evidence="1 2">
    <name type="scientific">Dallia pectoralis</name>
    <name type="common">Alaska blackfish</name>
    <dbReference type="NCBI Taxonomy" id="75939"/>
    <lineage>
        <taxon>Eukaryota</taxon>
        <taxon>Metazoa</taxon>
        <taxon>Chordata</taxon>
        <taxon>Craniata</taxon>
        <taxon>Vertebrata</taxon>
        <taxon>Euteleostomi</taxon>
        <taxon>Actinopterygii</taxon>
        <taxon>Neopterygii</taxon>
        <taxon>Teleostei</taxon>
        <taxon>Protacanthopterygii</taxon>
        <taxon>Esociformes</taxon>
        <taxon>Umbridae</taxon>
        <taxon>Dallia</taxon>
    </lineage>
</organism>
<evidence type="ECO:0000313" key="2">
    <source>
        <dbReference type="Proteomes" id="UP001157502"/>
    </source>
</evidence>
<dbReference type="EMBL" id="CM055757">
    <property type="protein sequence ID" value="KAJ7989067.1"/>
    <property type="molecule type" value="Genomic_DNA"/>
</dbReference>
<name>A0ACC2FCL5_DALPE</name>
<reference evidence="1" key="1">
    <citation type="submission" date="2021-05" db="EMBL/GenBank/DDBJ databases">
        <authorList>
            <person name="Pan Q."/>
            <person name="Jouanno E."/>
            <person name="Zahm M."/>
            <person name="Klopp C."/>
            <person name="Cabau C."/>
            <person name="Louis A."/>
            <person name="Berthelot C."/>
            <person name="Parey E."/>
            <person name="Roest Crollius H."/>
            <person name="Montfort J."/>
            <person name="Robinson-Rechavi M."/>
            <person name="Bouchez O."/>
            <person name="Lampietro C."/>
            <person name="Lopez Roques C."/>
            <person name="Donnadieu C."/>
            <person name="Postlethwait J."/>
            <person name="Bobe J."/>
            <person name="Dillon D."/>
            <person name="Chandos A."/>
            <person name="von Hippel F."/>
            <person name="Guiguen Y."/>
        </authorList>
    </citation>
    <scope>NUCLEOTIDE SEQUENCE</scope>
    <source>
        <strain evidence="1">YG-Jan2019</strain>
    </source>
</reference>
<keyword evidence="2" id="KW-1185">Reference proteome</keyword>
<comment type="caution">
    <text evidence="1">The sequence shown here is derived from an EMBL/GenBank/DDBJ whole genome shotgun (WGS) entry which is preliminary data.</text>
</comment>
<sequence>MSVWLWLQLFRSGGEATQGQAQMLNKYRVIYPRLLILSTLATILKKAESGLKDAKKALNRGSKMSVTSWFLVSSSGTRHRLPPEMIFVGREECELMLQSRSVDKQHAVVNYDPATDEHMVKDLGSLNGTFVNDLRIPDQTYITLKLSDRSQHKVPEEALKHEKYTSQLQVSMKALEARKREKERLHGEKTQDPPHSKQEKHQHKASLGAVTAEAPVSRPTPLYGQPSWWGEEEAEYRAGQHPDADDHAEPGKEVTGSPSDSKSRPVCSHRLEPSYFEIPTKESQPQVLHEDPTKDTDPGEVPVAPPSTATPPVVQSHASFTIEFDQCTPGKMKIKDHVTKFSVRQQRKLPGKEAAAAPTEVMSAESKVADWLAQSDVNKRSQTGDIYSDLANHNKTSARHHHDDDGEDSVVNGRQVPQSVSPTEHYTSLPAEQSSSRPVTSPDSSEPLSSAPPSPVQSSQDIADHKQAFVIEFLDDHPRRIRSQSFNTMTPQGADLKHTPEKRLGPGTPTQQFTVPLKDSGSAGPQRAGSLRREKTEDRLNTGGSSRSAAIPPKPFRSVGRKSKLAQDFKAEFLRESRQESKRCMSTTWERPTSVSPTTSPPATVVAAAFQRSQPSPPPPPVPYMAQTSSPVDRHVALEAAPMPISPSPNEPPSATEVGAPRCSGNEEDDTLSEAGTYTIEAELQDKEVEEARSQINQVFGVEGPVAPSQTTTTTTAAAYNPIKAQDSEERRESSSVDLRPAPGQGPSLAQVPGGSKWVSCWASLADSYTDSTPTTRPYNKPSQVELSEVAGRVVGRNVDSVDLDDPSSRTRRILPQAPSSSTMLIHQDGYSTYDVKERSSRAPKPEENLRNLSVQNDLDPDSLSESEEGSIVEQRKTPTSESTDHTSPQNRDEERPGFPAKSTSFYIGSEEAVSKLGRPSNPNTPKAERKQQPPSKTPQFSTATLTKQWGVLESQKIIKSNLSAPNLERQVKVVSQPKELSVSLLRQESFTTDRPSGAAQVTKLPHISSRPHMSYADTADVFQGGADRHDTHSFLKETADALSALEAKLQTQPADEAAQPVDDSMSGESDMDSASTASQRSNRLAPTVGYKQPSVTSGLQRERSSPSSFTQEPSRTPSARCPPSEMQRFQGSDGSRELSRRPGIRRSVGKPGSVSQSDDVQPDTNSSDQERCRPTAYKRSTVPLQKEDAAKSSKVTQALSRSNSMTAPRATRASMLRRSRLGDVSDGEAPETDRISQNSQEANGTTKASQDSKKQLSRLDMLALPRKRTGSFTTPSDTESPAPRTGFSNRSTESSGGSGRKASMAAPISKPALGRDPSKPITRIHSSSLKYTSSTASSRRRQKGSDYTSTSEEEYESISQTTPKHKRSHTPSASRSQPLVPLRPKLRPQDSDQESHEGESYQNWSSHSAEIARLSQDLAKDLAILAREIHDVAGDADAQSSTGGEANSSASSKTTREELVHLVPDTGVNHQRVPNGSTAAVHPEQTRRSDQDHNSVHKGWNQEEGPVDDLMLTPVSQISLAIRQNTEQLAEKMKVLFHNRADVWEDIEAKLNADSDTPIPKDSNKEIASILNELRRVQKQLEVINTIIEPSIRLEPPRICTASASSAGLKPSRAPS</sequence>
<dbReference type="Proteomes" id="UP001157502">
    <property type="component" value="Chromosome 30"/>
</dbReference>
<protein>
    <submittedName>
        <fullName evidence="1">Uncharacterized protein</fullName>
    </submittedName>
</protein>
<evidence type="ECO:0000313" key="1">
    <source>
        <dbReference type="EMBL" id="KAJ7989067.1"/>
    </source>
</evidence>
<accession>A0ACC2FCL5</accession>
<gene>
    <name evidence="1" type="ORF">DPEC_G00315700</name>
</gene>
<proteinExistence type="predicted"/>